<organism evidence="1 2">
    <name type="scientific">Idiomarina piscisalsi</name>
    <dbReference type="NCBI Taxonomy" id="1096243"/>
    <lineage>
        <taxon>Bacteria</taxon>
        <taxon>Pseudomonadati</taxon>
        <taxon>Pseudomonadota</taxon>
        <taxon>Gammaproteobacteria</taxon>
        <taxon>Alteromonadales</taxon>
        <taxon>Idiomarinaceae</taxon>
        <taxon>Idiomarina</taxon>
    </lineage>
</organism>
<comment type="caution">
    <text evidence="1">The sequence shown here is derived from an EMBL/GenBank/DDBJ whole genome shotgun (WGS) entry which is preliminary data.</text>
</comment>
<keyword evidence="1" id="KW-0238">DNA-binding</keyword>
<reference evidence="1 2" key="1">
    <citation type="journal article" date="2011" name="Front. Microbiol.">
        <title>Genomic signatures of strain selection and enhancement in Bacillus atrophaeus var. globigii, a historical biowarfare simulant.</title>
        <authorList>
            <person name="Gibbons H.S."/>
            <person name="Broomall S.M."/>
            <person name="McNew L.A."/>
            <person name="Daligault H."/>
            <person name="Chapman C."/>
            <person name="Bruce D."/>
            <person name="Karavis M."/>
            <person name="Krepps M."/>
            <person name="McGregor P.A."/>
            <person name="Hong C."/>
            <person name="Park K.H."/>
            <person name="Akmal A."/>
            <person name="Feldman A."/>
            <person name="Lin J.S."/>
            <person name="Chang W.E."/>
            <person name="Higgs B.W."/>
            <person name="Demirev P."/>
            <person name="Lindquist J."/>
            <person name="Liem A."/>
            <person name="Fochler E."/>
            <person name="Read T.D."/>
            <person name="Tapia R."/>
            <person name="Johnson S."/>
            <person name="Bishop-Lilly K.A."/>
            <person name="Detter C."/>
            <person name="Han C."/>
            <person name="Sozhamannan S."/>
            <person name="Rosenzweig C.N."/>
            <person name="Skowronski E.W."/>
        </authorList>
    </citation>
    <scope>NUCLEOTIDE SEQUENCE [LARGE SCALE GENOMIC DNA]</scope>
    <source>
        <strain evidence="1 2">TPS4-2</strain>
    </source>
</reference>
<protein>
    <submittedName>
        <fullName evidence="1">DNA-binding protein</fullName>
    </submittedName>
</protein>
<proteinExistence type="predicted"/>
<dbReference type="EMBL" id="PIQA01000012">
    <property type="protein sequence ID" value="RUO62288.1"/>
    <property type="molecule type" value="Genomic_DNA"/>
</dbReference>
<name>A0A432YN08_9GAMM</name>
<evidence type="ECO:0000313" key="1">
    <source>
        <dbReference type="EMBL" id="RUO62288.1"/>
    </source>
</evidence>
<gene>
    <name evidence="1" type="ORF">CWI73_10170</name>
</gene>
<evidence type="ECO:0000313" key="2">
    <source>
        <dbReference type="Proteomes" id="UP000288361"/>
    </source>
</evidence>
<dbReference type="GO" id="GO:0003677">
    <property type="term" value="F:DNA binding"/>
    <property type="evidence" value="ECO:0007669"/>
    <property type="project" value="UniProtKB-KW"/>
</dbReference>
<dbReference type="Proteomes" id="UP000288361">
    <property type="component" value="Unassembled WGS sequence"/>
</dbReference>
<dbReference type="RefSeq" id="WP_126752687.1">
    <property type="nucleotide sequence ID" value="NZ_JBHUMT010000016.1"/>
</dbReference>
<sequence>MTVYSFSLVLDGVNSETPKLEDQLYEAGCDDALVCFYGRTVYLVFDRESESFKQAVLSAIQQIESLVGCRVKAVDAGGYVGVSDIAERSGLTKQSISLLKEGKRGKGDFPSPLYRLSGRQPLWQWSEIAEWLANYDKLPQNLAKNAELVNDLNLALQLREPSVKRNVDVLLSELNT</sequence>
<accession>A0A432YN08</accession>
<dbReference type="AlphaFoldDB" id="A0A432YN08"/>